<accession>A0A7J5H4X4</accession>
<protein>
    <submittedName>
        <fullName evidence="1">Uncharacterized protein</fullName>
    </submittedName>
</protein>
<dbReference type="Proteomes" id="UP000487221">
    <property type="component" value="Unassembled WGS sequence"/>
</dbReference>
<name>A0A7J5H4X4_BACUN</name>
<dbReference type="EMBL" id="WCTY01000011">
    <property type="protein sequence ID" value="KAB4185053.1"/>
    <property type="molecule type" value="Genomic_DNA"/>
</dbReference>
<evidence type="ECO:0000313" key="2">
    <source>
        <dbReference type="Proteomes" id="UP000487221"/>
    </source>
</evidence>
<feature type="non-terminal residue" evidence="1">
    <location>
        <position position="1"/>
    </location>
</feature>
<proteinExistence type="predicted"/>
<sequence length="61" mass="7106">TSMDDFLELKGQLIPQDQLTDEQRPYYNYTCPPGDFIKTCSVPSPLLNAKDLEREKRMLEI</sequence>
<comment type="caution">
    <text evidence="1">The sequence shown here is derived from an EMBL/GenBank/DDBJ whole genome shotgun (WGS) entry which is preliminary data.</text>
</comment>
<gene>
    <name evidence="1" type="ORF">GAQ44_06910</name>
</gene>
<evidence type="ECO:0000313" key="1">
    <source>
        <dbReference type="EMBL" id="KAB4185053.1"/>
    </source>
</evidence>
<organism evidence="1 2">
    <name type="scientific">Bacteroides uniformis</name>
    <dbReference type="NCBI Taxonomy" id="820"/>
    <lineage>
        <taxon>Bacteria</taxon>
        <taxon>Pseudomonadati</taxon>
        <taxon>Bacteroidota</taxon>
        <taxon>Bacteroidia</taxon>
        <taxon>Bacteroidales</taxon>
        <taxon>Bacteroidaceae</taxon>
        <taxon>Bacteroides</taxon>
    </lineage>
</organism>
<dbReference type="AlphaFoldDB" id="A0A7J5H4X4"/>
<reference evidence="1 2" key="1">
    <citation type="journal article" date="2019" name="Nat. Med.">
        <title>A library of human gut bacterial isolates paired with longitudinal multiomics data enables mechanistic microbiome research.</title>
        <authorList>
            <person name="Poyet M."/>
            <person name="Groussin M."/>
            <person name="Gibbons S.M."/>
            <person name="Avila-Pacheco J."/>
            <person name="Jiang X."/>
            <person name="Kearney S.M."/>
            <person name="Perrotta A.R."/>
            <person name="Berdy B."/>
            <person name="Zhao S."/>
            <person name="Lieberman T.D."/>
            <person name="Swanson P.K."/>
            <person name="Smith M."/>
            <person name="Roesemann S."/>
            <person name="Alexander J.E."/>
            <person name="Rich S.A."/>
            <person name="Livny J."/>
            <person name="Vlamakis H."/>
            <person name="Clish C."/>
            <person name="Bullock K."/>
            <person name="Deik A."/>
            <person name="Scott J."/>
            <person name="Pierce K.A."/>
            <person name="Xavier R.J."/>
            <person name="Alm E.J."/>
        </authorList>
    </citation>
    <scope>NUCLEOTIDE SEQUENCE [LARGE SCALE GENOMIC DNA]</scope>
    <source>
        <strain evidence="1 2">BIOML-A19</strain>
    </source>
</reference>